<feature type="transmembrane region" description="Helical" evidence="2">
    <location>
        <begin position="48"/>
        <end position="69"/>
    </location>
</feature>
<evidence type="ECO:0000256" key="1">
    <source>
        <dbReference type="SAM" id="MobiDB-lite"/>
    </source>
</evidence>
<dbReference type="AlphaFoldDB" id="A0A1H7N736"/>
<evidence type="ECO:0000256" key="2">
    <source>
        <dbReference type="SAM" id="Phobius"/>
    </source>
</evidence>
<proteinExistence type="predicted"/>
<reference evidence="3 4" key="1">
    <citation type="submission" date="2016-10" db="EMBL/GenBank/DDBJ databases">
        <authorList>
            <person name="de Groot N.N."/>
        </authorList>
    </citation>
    <scope>NUCLEOTIDE SEQUENCE [LARGE SCALE GENOMIC DNA]</scope>
    <source>
        <strain evidence="3 4">DSM 43357</strain>
    </source>
</reference>
<sequence length="315" mass="32701">MPKLVRQALTAAVLIALAVRLRRRSRLPRPLPAPPPPPPPAPRRGHGKALLAGSAVLAVAVALVVAVALTGGPAPQGATATGSATPVQAPATASPGGSSPGAAQPAPTMPTTPAPDPACTPPRHRVVDARAVDPATRRAVNRQWQRIERWLKTHAPRSHGLLGAPGRARTIAVAEAQTGVDYPDDLRASLLRHNGSAGLSALGFWEGGARHLGIRQIRDAWRAMCARGGAAGGWNGLMIPVFRLGAAAPGTLPYVVVDSRDGTVGWDDGVTGTAPRMASTYTMLRRVADALERGTPIAGRRPVAVRGVLRWTPVD</sequence>
<keyword evidence="2" id="KW-1133">Transmembrane helix</keyword>
<evidence type="ECO:0000313" key="4">
    <source>
        <dbReference type="Proteomes" id="UP000198953"/>
    </source>
</evidence>
<feature type="compositionally biased region" description="Pro residues" evidence="1">
    <location>
        <begin position="29"/>
        <end position="42"/>
    </location>
</feature>
<accession>A0A1H7N736</accession>
<protein>
    <recommendedName>
        <fullName evidence="5">Knr4/Smi1-like domain-containing protein</fullName>
    </recommendedName>
</protein>
<evidence type="ECO:0000313" key="3">
    <source>
        <dbReference type="EMBL" id="SEL19323.1"/>
    </source>
</evidence>
<dbReference type="OrthoDB" id="3287229at2"/>
<dbReference type="Proteomes" id="UP000198953">
    <property type="component" value="Unassembled WGS sequence"/>
</dbReference>
<evidence type="ECO:0008006" key="5">
    <source>
        <dbReference type="Google" id="ProtNLM"/>
    </source>
</evidence>
<gene>
    <name evidence="3" type="ORF">SAMN05660976_01936</name>
</gene>
<keyword evidence="2" id="KW-0812">Transmembrane</keyword>
<dbReference type="RefSeq" id="WP_143078609.1">
    <property type="nucleotide sequence ID" value="NZ_BBZG01000001.1"/>
</dbReference>
<organism evidence="3 4">
    <name type="scientific">Nonomuraea pusilla</name>
    <dbReference type="NCBI Taxonomy" id="46177"/>
    <lineage>
        <taxon>Bacteria</taxon>
        <taxon>Bacillati</taxon>
        <taxon>Actinomycetota</taxon>
        <taxon>Actinomycetes</taxon>
        <taxon>Streptosporangiales</taxon>
        <taxon>Streptosporangiaceae</taxon>
        <taxon>Nonomuraea</taxon>
    </lineage>
</organism>
<keyword evidence="2" id="KW-0472">Membrane</keyword>
<feature type="compositionally biased region" description="Low complexity" evidence="1">
    <location>
        <begin position="75"/>
        <end position="86"/>
    </location>
</feature>
<keyword evidence="4" id="KW-1185">Reference proteome</keyword>
<feature type="region of interest" description="Disordered" evidence="1">
    <location>
        <begin position="75"/>
        <end position="137"/>
    </location>
</feature>
<name>A0A1H7N736_9ACTN</name>
<dbReference type="EMBL" id="FOBF01000004">
    <property type="protein sequence ID" value="SEL19323.1"/>
    <property type="molecule type" value="Genomic_DNA"/>
</dbReference>
<feature type="compositionally biased region" description="Pro residues" evidence="1">
    <location>
        <begin position="107"/>
        <end position="120"/>
    </location>
</feature>
<feature type="region of interest" description="Disordered" evidence="1">
    <location>
        <begin position="26"/>
        <end position="47"/>
    </location>
</feature>